<name>A0A1F8GEI4_9BACT</name>
<sequence length="142" mass="16232">MKQAVYELAFHLNPDLEEAQVQQLAQNIENYITSAGGIISFKKEPERTRLSYPINHKGQAYFGYIHFNLESKENLAAIDEQVKLNNDVLRYLTIKIPADSGKVKFRFKPPKPKMATEKAAEKPTPEQSKELDKELEGILENL</sequence>
<organism evidence="5 6">
    <name type="scientific">Candidatus Yanofskybacteria bacterium RIFCSPLOWO2_01_FULL_43_22</name>
    <dbReference type="NCBI Taxonomy" id="1802695"/>
    <lineage>
        <taxon>Bacteria</taxon>
        <taxon>Candidatus Yanofskyibacteriota</taxon>
    </lineage>
</organism>
<evidence type="ECO:0000313" key="5">
    <source>
        <dbReference type="EMBL" id="OGN23794.1"/>
    </source>
</evidence>
<dbReference type="SUPFAM" id="SSF54995">
    <property type="entry name" value="Ribosomal protein S6"/>
    <property type="match status" value="1"/>
</dbReference>
<evidence type="ECO:0000256" key="4">
    <source>
        <dbReference type="SAM" id="MobiDB-lite"/>
    </source>
</evidence>
<evidence type="ECO:0000256" key="1">
    <source>
        <dbReference type="ARBA" id="ARBA00009512"/>
    </source>
</evidence>
<dbReference type="GO" id="GO:1990904">
    <property type="term" value="C:ribonucleoprotein complex"/>
    <property type="evidence" value="ECO:0007669"/>
    <property type="project" value="UniProtKB-KW"/>
</dbReference>
<dbReference type="Pfam" id="PF01250">
    <property type="entry name" value="Ribosomal_S6"/>
    <property type="match status" value="1"/>
</dbReference>
<dbReference type="Gene3D" id="3.30.70.60">
    <property type="match status" value="1"/>
</dbReference>
<protein>
    <recommendedName>
        <fullName evidence="2 3">Small ribosomal subunit protein bS6</fullName>
    </recommendedName>
</protein>
<accession>A0A1F8GEI4</accession>
<keyword evidence="3" id="KW-0699">rRNA-binding</keyword>
<dbReference type="InterPro" id="IPR035980">
    <property type="entry name" value="Ribosomal_bS6_sf"/>
</dbReference>
<evidence type="ECO:0000256" key="2">
    <source>
        <dbReference type="ARBA" id="ARBA00035294"/>
    </source>
</evidence>
<dbReference type="GO" id="GO:0003735">
    <property type="term" value="F:structural constituent of ribosome"/>
    <property type="evidence" value="ECO:0007669"/>
    <property type="project" value="InterPro"/>
</dbReference>
<keyword evidence="3" id="KW-0687">Ribonucleoprotein</keyword>
<feature type="region of interest" description="Disordered" evidence="4">
    <location>
        <begin position="107"/>
        <end position="142"/>
    </location>
</feature>
<dbReference type="AlphaFoldDB" id="A0A1F8GEI4"/>
<gene>
    <name evidence="3" type="primary">rpsF</name>
    <name evidence="5" type="ORF">A3A13_01985</name>
</gene>
<keyword evidence="3" id="KW-0689">Ribosomal protein</keyword>
<comment type="function">
    <text evidence="3">Binds together with bS18 to 16S ribosomal RNA.</text>
</comment>
<dbReference type="GO" id="GO:0005840">
    <property type="term" value="C:ribosome"/>
    <property type="evidence" value="ECO:0007669"/>
    <property type="project" value="UniProtKB-KW"/>
</dbReference>
<dbReference type="InterPro" id="IPR014717">
    <property type="entry name" value="Transl_elong_EF1B/ribsomal_bS6"/>
</dbReference>
<dbReference type="CDD" id="cd00473">
    <property type="entry name" value="bS6"/>
    <property type="match status" value="1"/>
</dbReference>
<dbReference type="InterPro" id="IPR020814">
    <property type="entry name" value="Ribosomal_S6_plastid/chlpt"/>
</dbReference>
<evidence type="ECO:0000256" key="3">
    <source>
        <dbReference type="HAMAP-Rule" id="MF_00360"/>
    </source>
</evidence>
<dbReference type="GO" id="GO:0019843">
    <property type="term" value="F:rRNA binding"/>
    <property type="evidence" value="ECO:0007669"/>
    <property type="project" value="UniProtKB-UniRule"/>
</dbReference>
<reference evidence="5 6" key="1">
    <citation type="journal article" date="2016" name="Nat. Commun.">
        <title>Thousands of microbial genomes shed light on interconnected biogeochemical processes in an aquifer system.</title>
        <authorList>
            <person name="Anantharaman K."/>
            <person name="Brown C.T."/>
            <person name="Hug L.A."/>
            <person name="Sharon I."/>
            <person name="Castelle C.J."/>
            <person name="Probst A.J."/>
            <person name="Thomas B.C."/>
            <person name="Singh A."/>
            <person name="Wilkins M.J."/>
            <person name="Karaoz U."/>
            <person name="Brodie E.L."/>
            <person name="Williams K.H."/>
            <person name="Hubbard S.S."/>
            <person name="Banfield J.F."/>
        </authorList>
    </citation>
    <scope>NUCLEOTIDE SEQUENCE [LARGE SCALE GENOMIC DNA]</scope>
</reference>
<comment type="similarity">
    <text evidence="1 3">Belongs to the bacterial ribosomal protein bS6 family.</text>
</comment>
<dbReference type="HAMAP" id="MF_00360">
    <property type="entry name" value="Ribosomal_bS6"/>
    <property type="match status" value="1"/>
</dbReference>
<dbReference type="InterPro" id="IPR000529">
    <property type="entry name" value="Ribosomal_bS6"/>
</dbReference>
<dbReference type="STRING" id="1802695.A3A13_01985"/>
<keyword evidence="3" id="KW-0694">RNA-binding</keyword>
<dbReference type="Proteomes" id="UP000178911">
    <property type="component" value="Unassembled WGS sequence"/>
</dbReference>
<evidence type="ECO:0000313" key="6">
    <source>
        <dbReference type="Proteomes" id="UP000178911"/>
    </source>
</evidence>
<proteinExistence type="inferred from homology"/>
<feature type="compositionally biased region" description="Basic and acidic residues" evidence="4">
    <location>
        <begin position="114"/>
        <end position="136"/>
    </location>
</feature>
<dbReference type="GO" id="GO:0006412">
    <property type="term" value="P:translation"/>
    <property type="evidence" value="ECO:0007669"/>
    <property type="project" value="UniProtKB-UniRule"/>
</dbReference>
<comment type="caution">
    <text evidence="5">The sequence shown here is derived from an EMBL/GenBank/DDBJ whole genome shotgun (WGS) entry which is preliminary data.</text>
</comment>
<dbReference type="EMBL" id="MGKJ01000015">
    <property type="protein sequence ID" value="OGN23794.1"/>
    <property type="molecule type" value="Genomic_DNA"/>
</dbReference>